<protein>
    <submittedName>
        <fullName evidence="1">Uncharacterized protein</fullName>
    </submittedName>
</protein>
<dbReference type="RefSeq" id="WP_170820183.1">
    <property type="nucleotide sequence ID" value="NZ_JAAOXG010000003.1"/>
</dbReference>
<dbReference type="EMBL" id="JAAOXG010000003">
    <property type="protein sequence ID" value="NNJ28852.1"/>
    <property type="molecule type" value="Genomic_DNA"/>
</dbReference>
<organism evidence="1 2">
    <name type="scientific">Lacrimispora defluvii</name>
    <dbReference type="NCBI Taxonomy" id="2719233"/>
    <lineage>
        <taxon>Bacteria</taxon>
        <taxon>Bacillati</taxon>
        <taxon>Bacillota</taxon>
        <taxon>Clostridia</taxon>
        <taxon>Lachnospirales</taxon>
        <taxon>Lachnospiraceae</taxon>
        <taxon>Lacrimispora</taxon>
    </lineage>
</organism>
<sequence length="117" mass="13610">MEITGLNQYCHTDAASKSAGTKYNGGTDINMAEIFRKEVLNWEEKIKKKINEDLENDREGNNNMSEKKWNAFMNRVDRAMNTDIKADYSRPNMENKRLRDDSFVKFQISALEAHSDK</sequence>
<gene>
    <name evidence="1" type="ORF">G9470_03415</name>
</gene>
<evidence type="ECO:0000313" key="2">
    <source>
        <dbReference type="Proteomes" id="UP000539052"/>
    </source>
</evidence>
<proteinExistence type="predicted"/>
<comment type="caution">
    <text evidence="1">The sequence shown here is derived from an EMBL/GenBank/DDBJ whole genome shotgun (WGS) entry which is preliminary data.</text>
</comment>
<dbReference type="Proteomes" id="UP000539052">
    <property type="component" value="Unassembled WGS sequence"/>
</dbReference>
<evidence type="ECO:0000313" key="1">
    <source>
        <dbReference type="EMBL" id="NNJ28852.1"/>
    </source>
</evidence>
<accession>A0ABX1VM23</accession>
<keyword evidence="2" id="KW-1185">Reference proteome</keyword>
<name>A0ABX1VM23_9FIRM</name>
<reference evidence="1 2" key="1">
    <citation type="submission" date="2020-03" db="EMBL/GenBank/DDBJ databases">
        <title>Genome Sequence of industrial isolate, B5A.</title>
        <authorList>
            <person name="Sharma S."/>
            <person name="Patil P.B."/>
            <person name="Korpole S."/>
        </authorList>
    </citation>
    <scope>NUCLEOTIDE SEQUENCE [LARGE SCALE GENOMIC DNA]</scope>
    <source>
        <strain evidence="1 2">PI-S10-B5A</strain>
    </source>
</reference>